<dbReference type="HAMAP" id="MF_00328">
    <property type="entry name" value="Guanylate_kinase"/>
    <property type="match status" value="1"/>
</dbReference>
<dbReference type="InterPro" id="IPR008144">
    <property type="entry name" value="Guanylate_kin-like_dom"/>
</dbReference>
<dbReference type="Gene3D" id="3.30.63.10">
    <property type="entry name" value="Guanylate Kinase phosphate binding domain"/>
    <property type="match status" value="1"/>
</dbReference>
<dbReference type="SMART" id="SM00072">
    <property type="entry name" value="GuKc"/>
    <property type="match status" value="1"/>
</dbReference>
<evidence type="ECO:0000259" key="12">
    <source>
        <dbReference type="PROSITE" id="PS50052"/>
    </source>
</evidence>
<dbReference type="AlphaFoldDB" id="A0A3D8P3K7"/>
<dbReference type="InterPro" id="IPR020590">
    <property type="entry name" value="Guanylate_kinase_CS"/>
</dbReference>
<dbReference type="GO" id="GO:0004385">
    <property type="term" value="F:GMP kinase activity"/>
    <property type="evidence" value="ECO:0007669"/>
    <property type="project" value="UniProtKB-UniRule"/>
</dbReference>
<evidence type="ECO:0000256" key="9">
    <source>
        <dbReference type="ARBA" id="ARBA00030128"/>
    </source>
</evidence>
<evidence type="ECO:0000256" key="6">
    <source>
        <dbReference type="ARBA" id="ARBA00022741"/>
    </source>
</evidence>
<sequence length="202" mass="23140">MKTGLLLVISGPSGVGKGTICRALLEKDPTIYLSISVTTRPPRAGEKDGRDYFFVSEQRFLEMVARGELLEWARVYSFYYGTPKAPVFEALAAGRDVLLEIDVQGGFKVRENYKDCVLIFLLPPSWEELEARLARRGTEDAQARQLRLDWAKQELSLYYRYDYAVVNERVEDTVAAIEAIRVAERCRSHRQHFSWLKTLLEG</sequence>
<feature type="binding site" evidence="11">
    <location>
        <begin position="11"/>
        <end position="18"/>
    </location>
    <ligand>
        <name>ATP</name>
        <dbReference type="ChEBI" id="CHEBI:30616"/>
    </ligand>
</feature>
<dbReference type="CDD" id="cd00071">
    <property type="entry name" value="GMPK"/>
    <property type="match status" value="1"/>
</dbReference>
<keyword evidence="5 11" id="KW-0808">Transferase</keyword>
<comment type="subcellular location">
    <subcellularLocation>
        <location evidence="11">Cytoplasm</location>
    </subcellularLocation>
</comment>
<proteinExistence type="inferred from homology"/>
<gene>
    <name evidence="11" type="primary">gmk</name>
    <name evidence="13" type="ORF">DXX99_05535</name>
</gene>
<comment type="caution">
    <text evidence="13">The sequence shown here is derived from an EMBL/GenBank/DDBJ whole genome shotgun (WGS) entry which is preliminary data.</text>
</comment>
<evidence type="ECO:0000313" key="14">
    <source>
        <dbReference type="Proteomes" id="UP000256329"/>
    </source>
</evidence>
<evidence type="ECO:0000256" key="10">
    <source>
        <dbReference type="ARBA" id="ARBA00048594"/>
    </source>
</evidence>
<dbReference type="InterPro" id="IPR008145">
    <property type="entry name" value="GK/Ca_channel_bsu"/>
</dbReference>
<protein>
    <recommendedName>
        <fullName evidence="4 11">Guanylate kinase</fullName>
        <ecNumber evidence="3 11">2.7.4.8</ecNumber>
    </recommendedName>
    <alternativeName>
        <fullName evidence="9 11">GMP kinase</fullName>
    </alternativeName>
</protein>
<dbReference type="PANTHER" id="PTHR23117">
    <property type="entry name" value="GUANYLATE KINASE-RELATED"/>
    <property type="match status" value="1"/>
</dbReference>
<keyword evidence="14" id="KW-1185">Reference proteome</keyword>
<evidence type="ECO:0000256" key="1">
    <source>
        <dbReference type="ARBA" id="ARBA00003531"/>
    </source>
</evidence>
<evidence type="ECO:0000256" key="7">
    <source>
        <dbReference type="ARBA" id="ARBA00022777"/>
    </source>
</evidence>
<dbReference type="InterPro" id="IPR027417">
    <property type="entry name" value="P-loop_NTPase"/>
</dbReference>
<dbReference type="Pfam" id="PF00625">
    <property type="entry name" value="Guanylate_kin"/>
    <property type="match status" value="1"/>
</dbReference>
<evidence type="ECO:0000256" key="3">
    <source>
        <dbReference type="ARBA" id="ARBA00012961"/>
    </source>
</evidence>
<feature type="domain" description="Guanylate kinase-like" evidence="12">
    <location>
        <begin position="4"/>
        <end position="182"/>
    </location>
</feature>
<dbReference type="OrthoDB" id="9808150at2"/>
<dbReference type="NCBIfam" id="TIGR03263">
    <property type="entry name" value="guanyl_kin"/>
    <property type="match status" value="1"/>
</dbReference>
<dbReference type="EC" id="2.7.4.8" evidence="3 11"/>
<dbReference type="InterPro" id="IPR017665">
    <property type="entry name" value="Guanylate_kinase"/>
</dbReference>
<dbReference type="FunFam" id="3.30.63.10:FF:000002">
    <property type="entry name" value="Guanylate kinase 1"/>
    <property type="match status" value="1"/>
</dbReference>
<dbReference type="GO" id="GO:0005524">
    <property type="term" value="F:ATP binding"/>
    <property type="evidence" value="ECO:0007669"/>
    <property type="project" value="UniProtKB-UniRule"/>
</dbReference>
<accession>A0A3D8P3K7</accession>
<reference evidence="13 14" key="1">
    <citation type="submission" date="2018-08" db="EMBL/GenBank/DDBJ databases">
        <title>Form III RuBisCO-mediated autotrophy in Thermodesulfobium bacteria.</title>
        <authorList>
            <person name="Toshchakov S.V."/>
            <person name="Kublanov I.V."/>
            <person name="Frolov E."/>
            <person name="Bonch-Osmolovskaya E.A."/>
            <person name="Tourova T.P."/>
            <person name="Chernych N.A."/>
            <person name="Lebedinsky A.V."/>
        </authorList>
    </citation>
    <scope>NUCLEOTIDE SEQUENCE [LARGE SCALE GENOMIC DNA]</scope>
    <source>
        <strain evidence="13 14">SR</strain>
    </source>
</reference>
<evidence type="ECO:0000256" key="2">
    <source>
        <dbReference type="ARBA" id="ARBA00005790"/>
    </source>
</evidence>
<comment type="similarity">
    <text evidence="2 11">Belongs to the guanylate kinase family.</text>
</comment>
<name>A0A3D8P3K7_9THEO</name>
<dbReference type="Gene3D" id="3.40.50.300">
    <property type="entry name" value="P-loop containing nucleotide triphosphate hydrolases"/>
    <property type="match status" value="1"/>
</dbReference>
<dbReference type="PROSITE" id="PS50052">
    <property type="entry name" value="GUANYLATE_KINASE_2"/>
    <property type="match status" value="1"/>
</dbReference>
<evidence type="ECO:0000256" key="11">
    <source>
        <dbReference type="HAMAP-Rule" id="MF_00328"/>
    </source>
</evidence>
<dbReference type="SUPFAM" id="SSF52540">
    <property type="entry name" value="P-loop containing nucleoside triphosphate hydrolases"/>
    <property type="match status" value="1"/>
</dbReference>
<keyword evidence="11" id="KW-0963">Cytoplasm</keyword>
<keyword evidence="8 11" id="KW-0067">ATP-binding</keyword>
<organism evidence="13 14">
    <name type="scientific">Ammonifex thiophilus</name>
    <dbReference type="NCBI Taxonomy" id="444093"/>
    <lineage>
        <taxon>Bacteria</taxon>
        <taxon>Bacillati</taxon>
        <taxon>Bacillota</taxon>
        <taxon>Clostridia</taxon>
        <taxon>Thermoanaerobacterales</taxon>
        <taxon>Thermoanaerobacteraceae</taxon>
        <taxon>Ammonifex</taxon>
    </lineage>
</organism>
<evidence type="ECO:0000313" key="13">
    <source>
        <dbReference type="EMBL" id="RDV83448.1"/>
    </source>
</evidence>
<comment type="function">
    <text evidence="1 11">Essential for recycling GMP and indirectly, cGMP.</text>
</comment>
<dbReference type="Proteomes" id="UP000256329">
    <property type="component" value="Unassembled WGS sequence"/>
</dbReference>
<keyword evidence="6 11" id="KW-0547">Nucleotide-binding</keyword>
<evidence type="ECO:0000256" key="4">
    <source>
        <dbReference type="ARBA" id="ARBA00016296"/>
    </source>
</evidence>
<dbReference type="PANTHER" id="PTHR23117:SF13">
    <property type="entry name" value="GUANYLATE KINASE"/>
    <property type="match status" value="1"/>
</dbReference>
<dbReference type="EMBL" id="QSLN01000005">
    <property type="protein sequence ID" value="RDV83448.1"/>
    <property type="molecule type" value="Genomic_DNA"/>
</dbReference>
<evidence type="ECO:0000256" key="8">
    <source>
        <dbReference type="ARBA" id="ARBA00022840"/>
    </source>
</evidence>
<keyword evidence="7 11" id="KW-0418">Kinase</keyword>
<dbReference type="GO" id="GO:0005829">
    <property type="term" value="C:cytosol"/>
    <property type="evidence" value="ECO:0007669"/>
    <property type="project" value="TreeGrafter"/>
</dbReference>
<comment type="catalytic activity">
    <reaction evidence="10 11">
        <text>GMP + ATP = GDP + ADP</text>
        <dbReference type="Rhea" id="RHEA:20780"/>
        <dbReference type="ChEBI" id="CHEBI:30616"/>
        <dbReference type="ChEBI" id="CHEBI:58115"/>
        <dbReference type="ChEBI" id="CHEBI:58189"/>
        <dbReference type="ChEBI" id="CHEBI:456216"/>
        <dbReference type="EC" id="2.7.4.8"/>
    </reaction>
</comment>
<dbReference type="RefSeq" id="WP_115792508.1">
    <property type="nucleotide sequence ID" value="NZ_QSLN01000005.1"/>
</dbReference>
<dbReference type="PROSITE" id="PS00856">
    <property type="entry name" value="GUANYLATE_KINASE_1"/>
    <property type="match status" value="1"/>
</dbReference>
<evidence type="ECO:0000256" key="5">
    <source>
        <dbReference type="ARBA" id="ARBA00022679"/>
    </source>
</evidence>